<proteinExistence type="predicted"/>
<organism evidence="2 3">
    <name type="scientific">Psychromonas marina</name>
    <dbReference type="NCBI Taxonomy" id="88364"/>
    <lineage>
        <taxon>Bacteria</taxon>
        <taxon>Pseudomonadati</taxon>
        <taxon>Pseudomonadota</taxon>
        <taxon>Gammaproteobacteria</taxon>
        <taxon>Alteromonadales</taxon>
        <taxon>Psychromonadaceae</taxon>
        <taxon>Psychromonas</taxon>
    </lineage>
</organism>
<protein>
    <recommendedName>
        <fullName evidence="4">CBM11 domain-containing protein</fullName>
    </recommendedName>
</protein>
<reference evidence="3" key="1">
    <citation type="journal article" date="2019" name="Int. J. Syst. Evol. Microbiol.">
        <title>The Global Catalogue of Microorganisms (GCM) 10K type strain sequencing project: providing services to taxonomists for standard genome sequencing and annotation.</title>
        <authorList>
            <consortium name="The Broad Institute Genomics Platform"/>
            <consortium name="The Broad Institute Genome Sequencing Center for Infectious Disease"/>
            <person name="Wu L."/>
            <person name="Ma J."/>
        </authorList>
    </citation>
    <scope>NUCLEOTIDE SEQUENCE [LARGE SCALE GENOMIC DNA]</scope>
    <source>
        <strain evidence="3">NBRC 103166</strain>
    </source>
</reference>
<comment type="caution">
    <text evidence="2">The sequence shown here is derived from an EMBL/GenBank/DDBJ whole genome shotgun (WGS) entry which is preliminary data.</text>
</comment>
<dbReference type="Proteomes" id="UP001157353">
    <property type="component" value="Unassembled WGS sequence"/>
</dbReference>
<name>A0ABQ6E3B5_9GAMM</name>
<accession>A0ABQ6E3B5</accession>
<dbReference type="RefSeq" id="WP_284204597.1">
    <property type="nucleotide sequence ID" value="NZ_BSPQ01000013.1"/>
</dbReference>
<keyword evidence="1" id="KW-0175">Coiled coil</keyword>
<keyword evidence="3" id="KW-1185">Reference proteome</keyword>
<evidence type="ECO:0000313" key="3">
    <source>
        <dbReference type="Proteomes" id="UP001157353"/>
    </source>
</evidence>
<evidence type="ECO:0008006" key="4">
    <source>
        <dbReference type="Google" id="ProtNLM"/>
    </source>
</evidence>
<dbReference type="EMBL" id="BSPQ01000013">
    <property type="protein sequence ID" value="GLS91486.1"/>
    <property type="molecule type" value="Genomic_DNA"/>
</dbReference>
<sequence length="450" mass="50664">MVIKILIFIVSVVPIYSFASQQARVYEKYNNSEVIVEKVGELACTLTYKNGDFLTTEGMPVFYTFQVELDDGALHSGLHLWLPHPMQASRSMTLAFHQDKKIYEYTGKSSEYGDAFYKTDLFDHFVKANKIIVTQGRVTTKMPIYSTLSFPRSVNNAFNQCVTNLEKLSHTFCTSSDAANQKCVAKSKLNKQRFAGLTVKDNPAYIAKLKIIEAAKLEANQKALADAQTAALAKEQAEVLLSAQRIVEEQTQKAKAKLAIEQQKRLVQAKNDEITAIEKSKAIQHSKVTQKNEVLSIFESRLHSPFKAKKYIQIGGSISSSLRADNEHRMVQRVRFDTSKGVFYYASSHAENYEKYTSLEFDFKLLKDPRDDGGFVIKMDCGSNCSSGNYAISTPKIGVWEQYRIKTEALINHPGSTLDLTKVNVPFAILPDWGKQRGVVFMIDNVRLVN</sequence>
<feature type="coiled-coil region" evidence="1">
    <location>
        <begin position="246"/>
        <end position="280"/>
    </location>
</feature>
<gene>
    <name evidence="2" type="ORF">GCM10007916_25550</name>
</gene>
<evidence type="ECO:0000256" key="1">
    <source>
        <dbReference type="SAM" id="Coils"/>
    </source>
</evidence>
<dbReference type="SUPFAM" id="SSF49785">
    <property type="entry name" value="Galactose-binding domain-like"/>
    <property type="match status" value="1"/>
</dbReference>
<dbReference type="InterPro" id="IPR008979">
    <property type="entry name" value="Galactose-bd-like_sf"/>
</dbReference>
<evidence type="ECO:0000313" key="2">
    <source>
        <dbReference type="EMBL" id="GLS91486.1"/>
    </source>
</evidence>